<evidence type="ECO:0000313" key="2">
    <source>
        <dbReference type="Proteomes" id="UP000694864"/>
    </source>
</evidence>
<dbReference type="InterPro" id="IPR021139">
    <property type="entry name" value="NYN"/>
</dbReference>
<dbReference type="InterPro" id="IPR024768">
    <property type="entry name" value="Marf1"/>
</dbReference>
<name>A0ABM1RL24_CAMSA</name>
<evidence type="ECO:0000313" key="3">
    <source>
        <dbReference type="RefSeq" id="XP_019099712.1"/>
    </source>
</evidence>
<feature type="domain" description="NYN" evidence="1">
    <location>
        <begin position="174"/>
        <end position="305"/>
    </location>
</feature>
<keyword evidence="2" id="KW-1185">Reference proteome</keyword>
<proteinExistence type="predicted"/>
<dbReference type="GeneID" id="104781073"/>
<gene>
    <name evidence="3" type="primary">LOC104781073</name>
</gene>
<reference evidence="3" key="2">
    <citation type="submission" date="2025-08" db="UniProtKB">
        <authorList>
            <consortium name="RefSeq"/>
        </authorList>
    </citation>
    <scope>IDENTIFICATION</scope>
    <source>
        <tissue evidence="3">Leaf</tissue>
    </source>
</reference>
<dbReference type="RefSeq" id="XP_019099712.1">
    <property type="nucleotide sequence ID" value="XM_019244167.1"/>
</dbReference>
<accession>A0ABM1RL24</accession>
<dbReference type="Pfam" id="PF01936">
    <property type="entry name" value="NYN"/>
    <property type="match status" value="1"/>
</dbReference>
<evidence type="ECO:0000259" key="1">
    <source>
        <dbReference type="Pfam" id="PF01936"/>
    </source>
</evidence>
<reference evidence="2" key="1">
    <citation type="journal article" date="2014" name="Nat. Commun.">
        <title>The emerging biofuel crop Camelina sativa retains a highly undifferentiated hexaploid genome structure.</title>
        <authorList>
            <person name="Kagale S."/>
            <person name="Koh C."/>
            <person name="Nixon J."/>
            <person name="Bollina V."/>
            <person name="Clarke W.E."/>
            <person name="Tuteja R."/>
            <person name="Spillane C."/>
            <person name="Robinson S.J."/>
            <person name="Links M.G."/>
            <person name="Clarke C."/>
            <person name="Higgins E.E."/>
            <person name="Huebert T."/>
            <person name="Sharpe A.G."/>
            <person name="Parkin I.A."/>
        </authorList>
    </citation>
    <scope>NUCLEOTIDE SEQUENCE [LARGE SCALE GENOMIC DNA]</scope>
    <source>
        <strain evidence="2">cv. DH55</strain>
    </source>
</reference>
<dbReference type="Proteomes" id="UP000694864">
    <property type="component" value="Chromosome 4"/>
</dbReference>
<organism evidence="2 3">
    <name type="scientific">Camelina sativa</name>
    <name type="common">False flax</name>
    <name type="synonym">Myagrum sativum</name>
    <dbReference type="NCBI Taxonomy" id="90675"/>
    <lineage>
        <taxon>Eukaryota</taxon>
        <taxon>Viridiplantae</taxon>
        <taxon>Streptophyta</taxon>
        <taxon>Embryophyta</taxon>
        <taxon>Tracheophyta</taxon>
        <taxon>Spermatophyta</taxon>
        <taxon>Magnoliopsida</taxon>
        <taxon>eudicotyledons</taxon>
        <taxon>Gunneridae</taxon>
        <taxon>Pentapetalae</taxon>
        <taxon>rosids</taxon>
        <taxon>malvids</taxon>
        <taxon>Brassicales</taxon>
        <taxon>Brassicaceae</taxon>
        <taxon>Camelineae</taxon>
        <taxon>Camelina</taxon>
    </lineage>
</organism>
<protein>
    <submittedName>
        <fullName evidence="3">Uncharacterized protein LOC104781073</fullName>
    </submittedName>
</protein>
<dbReference type="PANTHER" id="PTHR14379:SF22">
    <property type="entry name" value="ENDONUCLEASE OR GLYCOSYL HYDROLASE"/>
    <property type="match status" value="1"/>
</dbReference>
<sequence length="331" mass="36298">MDEGVIHVTGYKSTKLAARRYRKSKTTVWWHIDMCPLPDGYDASFVGPCIDRMLQSLGYSGPLSITAIGNLKYIPDHVLRVLSSDGIEVRNVPNGASSISAQLIPWKFCNPPPATFMLISDSPKPDTEFLLGPDIPYLESNIAITMRKQLKKTLENVVVNPPVADSSQPTNKGVVWWDMDRCPVPDGYDASLVSLRINQMLLNLGYSDPLTITAICSVSLRISSYGDKSASLSNTSSRVMSEISSSGIVVKHVPFGCASIIEDVLTWVNTNPPPANIMLITSSSFLECMSPALHCLREKGYNILLGYTHTLAKVINGYVTLENLTGSSIRW</sequence>
<dbReference type="PANTHER" id="PTHR14379">
    <property type="entry name" value="LIMKAIN B LKAP"/>
    <property type="match status" value="1"/>
</dbReference>
<dbReference type="CDD" id="cd10910">
    <property type="entry name" value="PIN_limkain_b1_N_like"/>
    <property type="match status" value="2"/>
</dbReference>